<proteinExistence type="predicted"/>
<reference evidence="2" key="1">
    <citation type="submission" date="2021-02" db="EMBL/GenBank/DDBJ databases">
        <authorList>
            <person name="Nowell W R."/>
        </authorList>
    </citation>
    <scope>NUCLEOTIDE SEQUENCE</scope>
    <source>
        <strain evidence="2">Ploen Becks lab</strain>
    </source>
</reference>
<comment type="caution">
    <text evidence="2">The sequence shown here is derived from an EMBL/GenBank/DDBJ whole genome shotgun (WGS) entry which is preliminary data.</text>
</comment>
<dbReference type="AlphaFoldDB" id="A0A814P2E5"/>
<feature type="non-terminal residue" evidence="2">
    <location>
        <position position="1"/>
    </location>
</feature>
<protein>
    <submittedName>
        <fullName evidence="2">Uncharacterized protein</fullName>
    </submittedName>
</protein>
<evidence type="ECO:0000313" key="3">
    <source>
        <dbReference type="Proteomes" id="UP000663879"/>
    </source>
</evidence>
<keyword evidence="3" id="KW-1185">Reference proteome</keyword>
<dbReference type="EMBL" id="CAJNOC010007580">
    <property type="protein sequence ID" value="CAF1101517.1"/>
    <property type="molecule type" value="Genomic_DNA"/>
</dbReference>
<organism evidence="2 3">
    <name type="scientific">Brachionus calyciflorus</name>
    <dbReference type="NCBI Taxonomy" id="104777"/>
    <lineage>
        <taxon>Eukaryota</taxon>
        <taxon>Metazoa</taxon>
        <taxon>Spiralia</taxon>
        <taxon>Gnathifera</taxon>
        <taxon>Rotifera</taxon>
        <taxon>Eurotatoria</taxon>
        <taxon>Monogononta</taxon>
        <taxon>Pseudotrocha</taxon>
        <taxon>Ploima</taxon>
        <taxon>Brachionidae</taxon>
        <taxon>Brachionus</taxon>
    </lineage>
</organism>
<name>A0A814P2E5_9BILA</name>
<sequence>SECVREFIQNGQSFYFNECFRNTNKRRLNFVLDIESSDDEDDYCDEDDEEEDEDEDHD</sequence>
<dbReference type="Proteomes" id="UP000663879">
    <property type="component" value="Unassembled WGS sequence"/>
</dbReference>
<accession>A0A814P2E5</accession>
<evidence type="ECO:0000313" key="2">
    <source>
        <dbReference type="EMBL" id="CAF1101517.1"/>
    </source>
</evidence>
<gene>
    <name evidence="2" type="ORF">OXX778_LOCUS21173</name>
</gene>
<evidence type="ECO:0000256" key="1">
    <source>
        <dbReference type="SAM" id="MobiDB-lite"/>
    </source>
</evidence>
<feature type="region of interest" description="Disordered" evidence="1">
    <location>
        <begin position="38"/>
        <end position="58"/>
    </location>
</feature>